<dbReference type="PANTHER" id="PTHR12982">
    <property type="entry name" value="PHOSPHATIDYLINOSITOL GLYCAN, CLASS C"/>
    <property type="match status" value="1"/>
</dbReference>
<feature type="region of interest" description="Disordered" evidence="8">
    <location>
        <begin position="604"/>
        <end position="689"/>
    </location>
</feature>
<evidence type="ECO:0000313" key="11">
    <source>
        <dbReference type="Proteomes" id="UP000215289"/>
    </source>
</evidence>
<evidence type="ECO:0000256" key="2">
    <source>
        <dbReference type="ARBA" id="ARBA00004687"/>
    </source>
</evidence>
<feature type="transmembrane region" description="Helical" evidence="9">
    <location>
        <begin position="853"/>
        <end position="877"/>
    </location>
</feature>
<keyword evidence="5 9" id="KW-0812">Transmembrane</keyword>
<feature type="compositionally biased region" description="Pro residues" evidence="8">
    <location>
        <begin position="395"/>
        <end position="410"/>
    </location>
</feature>
<evidence type="ECO:0008006" key="12">
    <source>
        <dbReference type="Google" id="ProtNLM"/>
    </source>
</evidence>
<feature type="region of interest" description="Disordered" evidence="8">
    <location>
        <begin position="469"/>
        <end position="494"/>
    </location>
</feature>
<keyword evidence="4" id="KW-0337">GPI-anchor biosynthesis</keyword>
<feature type="compositionally biased region" description="Basic residues" evidence="8">
    <location>
        <begin position="485"/>
        <end position="494"/>
    </location>
</feature>
<dbReference type="UniPathway" id="UPA00196"/>
<dbReference type="AlphaFoldDB" id="A0A397GL66"/>
<keyword evidence="11" id="KW-1185">Reference proteome</keyword>
<evidence type="ECO:0000256" key="5">
    <source>
        <dbReference type="ARBA" id="ARBA00022692"/>
    </source>
</evidence>
<dbReference type="STRING" id="1245748.A0A397GL66"/>
<evidence type="ECO:0000256" key="6">
    <source>
        <dbReference type="ARBA" id="ARBA00022989"/>
    </source>
</evidence>
<keyword evidence="6 9" id="KW-1133">Transmembrane helix</keyword>
<comment type="caution">
    <text evidence="10">The sequence shown here is derived from an EMBL/GenBank/DDBJ whole genome shotgun (WGS) entry which is preliminary data.</text>
</comment>
<dbReference type="GO" id="GO:0000506">
    <property type="term" value="C:glycosylphosphatidylinositol-N-acetylglucosaminyltransferase (GPI-GnT) complex"/>
    <property type="evidence" value="ECO:0007669"/>
    <property type="project" value="TreeGrafter"/>
</dbReference>
<evidence type="ECO:0000256" key="3">
    <source>
        <dbReference type="ARBA" id="ARBA00008321"/>
    </source>
</evidence>
<evidence type="ECO:0000256" key="7">
    <source>
        <dbReference type="ARBA" id="ARBA00023136"/>
    </source>
</evidence>
<dbReference type="Proteomes" id="UP000215289">
    <property type="component" value="Unassembled WGS sequence"/>
</dbReference>
<feature type="region of interest" description="Disordered" evidence="8">
    <location>
        <begin position="393"/>
        <end position="435"/>
    </location>
</feature>
<name>A0A397GL66_9EURO</name>
<evidence type="ECO:0000256" key="8">
    <source>
        <dbReference type="SAM" id="MobiDB-lite"/>
    </source>
</evidence>
<feature type="compositionally biased region" description="Basic and acidic residues" evidence="8">
    <location>
        <begin position="202"/>
        <end position="214"/>
    </location>
</feature>
<comment type="subcellular location">
    <subcellularLocation>
        <location evidence="1">Membrane</location>
        <topology evidence="1">Multi-pass membrane protein</topology>
    </subcellularLocation>
</comment>
<dbReference type="Pfam" id="PF06432">
    <property type="entry name" value="GPI2"/>
    <property type="match status" value="1"/>
</dbReference>
<dbReference type="InterPro" id="IPR009450">
    <property type="entry name" value="Plno_GlcNAc_GPI2"/>
</dbReference>
<proteinExistence type="inferred from homology"/>
<feature type="transmembrane region" description="Helical" evidence="9">
    <location>
        <begin position="799"/>
        <end position="816"/>
    </location>
</feature>
<evidence type="ECO:0000256" key="4">
    <source>
        <dbReference type="ARBA" id="ARBA00022502"/>
    </source>
</evidence>
<feature type="region of interest" description="Disordered" evidence="8">
    <location>
        <begin position="187"/>
        <end position="295"/>
    </location>
</feature>
<evidence type="ECO:0000256" key="1">
    <source>
        <dbReference type="ARBA" id="ARBA00004141"/>
    </source>
</evidence>
<dbReference type="GO" id="GO:0006506">
    <property type="term" value="P:GPI anchor biosynthetic process"/>
    <property type="evidence" value="ECO:0007669"/>
    <property type="project" value="UniProtKB-UniPathway"/>
</dbReference>
<evidence type="ECO:0000313" key="10">
    <source>
        <dbReference type="EMBL" id="RLL98306.1"/>
    </source>
</evidence>
<feature type="compositionally biased region" description="Low complexity" evidence="8">
    <location>
        <begin position="613"/>
        <end position="629"/>
    </location>
</feature>
<comment type="similarity">
    <text evidence="3">Belongs to the PIGC family.</text>
</comment>
<gene>
    <name evidence="10" type="ORF">CFD26_102897</name>
</gene>
<accession>A0A397GL66</accession>
<organism evidence="10 11">
    <name type="scientific">Aspergillus turcosus</name>
    <dbReference type="NCBI Taxonomy" id="1245748"/>
    <lineage>
        <taxon>Eukaryota</taxon>
        <taxon>Fungi</taxon>
        <taxon>Dikarya</taxon>
        <taxon>Ascomycota</taxon>
        <taxon>Pezizomycotina</taxon>
        <taxon>Eurotiomycetes</taxon>
        <taxon>Eurotiomycetidae</taxon>
        <taxon>Eurotiales</taxon>
        <taxon>Aspergillaceae</taxon>
        <taxon>Aspergillus</taxon>
        <taxon>Aspergillus subgen. Fumigati</taxon>
    </lineage>
</organism>
<sequence>MGDHTRDAIIDVHSDEEQKPSLSALDADEQAPRRSIEINHMPEFGPKQPMPDHLIDILDEWHKKNGRKYPPCTYSNNKGTYKWKVFDREGKLLELSKYEILSPCTYSVLVLHSPDFPQKLVRSRWPHYTSNGNFLIAWRGVNNGFEAKCCAIRNFAPTLKEVVYSPDVWTLRIPDLDPEGQGIKKRYVAVATAPSRPRVRNRGQEREREKEPEKRKRANRPKREVATSNPNSGNASESSDETDSSADESSDASSASEEEENENVTAPIVKRRRVQQQTSNTPARTRKVTNPAKATHPAQVTFKLVSYKSGAIRAFPLEECKTGRDLFDKARTFFRLFDRNVDVTILSCQISSERAQHFLFGSEGEFELLIKQAKDSKSTEDGTVTIEHEFSVCSMPPPPGSPPPIPPPVPVETHPNRTSSLKPPPQHRALPDPTRLAPEDAYFSSTHLRGRTANANYDDSLRALNGNAAALRPPPAFPGADSRKERKVRGTSRRRRRKGAWKKLLWVKQSYPDNYTDTETFLDHLQRNPRVRPYDFWPLVADSTVIVQHVASVAIFVCCFVGIVQERVSPVSVVCWGSVGTAMGWILWDSWVWREHHTEQSHNAERIADGDDGSSSSSTASSVNPSSGAGSRPVGPKDGQNEVHGLGLTMSNGDSSGLLRRRSTGFSGEAYGPSDPGSPGHQANGGLSNMHLYHGFQETDETLLLSSRNRQRLSTVKSAFLIYFSLLGLSPILKSLTKSTASDSIWAMSCWLLFMNIFSFDYGSGEGAGATKFPASLSTNAAVMASTVLASRLPSTTHVFSLMLFSIEVFGLFPIFRRQLRHTSWTGHVFLTLALVIVAGGAVGMTLRGGWTAAVVGSLLGSIMTAFAMGGCSWWLISLQKYKNVVTGPWDPARPIIRRQWD</sequence>
<feature type="compositionally biased region" description="Acidic residues" evidence="8">
    <location>
        <begin position="238"/>
        <end position="262"/>
    </location>
</feature>
<feature type="region of interest" description="Disordered" evidence="8">
    <location>
        <begin position="1"/>
        <end position="32"/>
    </location>
</feature>
<keyword evidence="7 9" id="KW-0472">Membrane</keyword>
<dbReference type="OrthoDB" id="196709at2759"/>
<feature type="compositionally biased region" description="Basic and acidic residues" evidence="8">
    <location>
        <begin position="1"/>
        <end position="19"/>
    </location>
</feature>
<feature type="transmembrane region" description="Helical" evidence="9">
    <location>
        <begin position="828"/>
        <end position="847"/>
    </location>
</feature>
<reference evidence="10 11" key="1">
    <citation type="submission" date="2018-08" db="EMBL/GenBank/DDBJ databases">
        <title>Draft genome sequences of two Aspergillus turcosus clinical strains isolated from bronchoalveolar lavage fluid: one azole-susceptible and the other azole-resistant.</title>
        <authorList>
            <person name="Parent-Michaud M."/>
            <person name="Dufresne P.J."/>
            <person name="Fournier E."/>
            <person name="Martineau C."/>
            <person name="Moreira S."/>
            <person name="Perkins V."/>
            <person name="De Repentigny L."/>
            <person name="Dufresne S.F."/>
        </authorList>
    </citation>
    <scope>NUCLEOTIDE SEQUENCE [LARGE SCALE GENOMIC DNA]</scope>
    <source>
        <strain evidence="10">HMR AF 1038</strain>
    </source>
</reference>
<dbReference type="EMBL" id="NIDN02000055">
    <property type="protein sequence ID" value="RLL98306.1"/>
    <property type="molecule type" value="Genomic_DNA"/>
</dbReference>
<dbReference type="PANTHER" id="PTHR12982:SF0">
    <property type="entry name" value="PHOSPHATIDYLINOSITOL N-ACETYLGLUCOSAMINYLTRANSFERASE SUBUNIT C"/>
    <property type="match status" value="1"/>
</dbReference>
<evidence type="ECO:0000256" key="9">
    <source>
        <dbReference type="SAM" id="Phobius"/>
    </source>
</evidence>
<comment type="pathway">
    <text evidence="2">Glycolipid biosynthesis; glycosylphosphatidylinositol-anchor biosynthesis.</text>
</comment>
<protein>
    <recommendedName>
        <fullName evidence="12">Phosphatidylinositol N-acetylglucosaminyltransferase subunit C</fullName>
    </recommendedName>
</protein>